<evidence type="ECO:0000313" key="2">
    <source>
        <dbReference type="Proteomes" id="UP001183585"/>
    </source>
</evidence>
<dbReference type="SUPFAM" id="SSF56784">
    <property type="entry name" value="HAD-like"/>
    <property type="match status" value="1"/>
</dbReference>
<dbReference type="InterPro" id="IPR023198">
    <property type="entry name" value="PGP-like_dom2"/>
</dbReference>
<evidence type="ECO:0000313" key="1">
    <source>
        <dbReference type="EMBL" id="MDR7384923.1"/>
    </source>
</evidence>
<dbReference type="RefSeq" id="WP_274993755.1">
    <property type="nucleotide sequence ID" value="NZ_JAJQQP010000005.1"/>
</dbReference>
<proteinExistence type="predicted"/>
<dbReference type="EC" id="3.1.3.23" evidence="1"/>
<sequence length="225" mass="23434">MQQLSRAQEHGAAVWSAAALLCDMDGTLVDSARAIEQVWTELAVRHDLPCSEVLAALPGRTARDILRLFLDDVRVIEEEAARVERSQLAAPGVGPIPGAHRLLSGLPANRWAVVTAAPGAVARARLAAAGLPEPKVLVTAESVTSGKPSPEGYRLAAERLGLPCERCVVLEDAAVGVAAGRAAGARVIGIGPGGQGADAVVSDLLSFTGLEFTGEGIRWRLGEER</sequence>
<organism evidence="1 2">
    <name type="scientific">Promicromonospora iranensis</name>
    <dbReference type="NCBI Taxonomy" id="1105144"/>
    <lineage>
        <taxon>Bacteria</taxon>
        <taxon>Bacillati</taxon>
        <taxon>Actinomycetota</taxon>
        <taxon>Actinomycetes</taxon>
        <taxon>Micrococcales</taxon>
        <taxon>Promicromonosporaceae</taxon>
        <taxon>Promicromonospora</taxon>
    </lineage>
</organism>
<dbReference type="PANTHER" id="PTHR43481">
    <property type="entry name" value="FRUCTOSE-1-PHOSPHATE PHOSPHATASE"/>
    <property type="match status" value="1"/>
</dbReference>
<dbReference type="SFLD" id="SFLDS00003">
    <property type="entry name" value="Haloacid_Dehalogenase"/>
    <property type="match status" value="1"/>
</dbReference>
<keyword evidence="1" id="KW-0378">Hydrolase</keyword>
<dbReference type="InterPro" id="IPR006439">
    <property type="entry name" value="HAD-SF_hydro_IA"/>
</dbReference>
<accession>A0ABU2CUA7</accession>
<dbReference type="Gene3D" id="1.10.150.240">
    <property type="entry name" value="Putative phosphatase, domain 2"/>
    <property type="match status" value="1"/>
</dbReference>
<dbReference type="PANTHER" id="PTHR43481:SF4">
    <property type="entry name" value="GLYCEROL-1-PHOSPHATE PHOSPHOHYDROLASE 1-RELATED"/>
    <property type="match status" value="1"/>
</dbReference>
<comment type="caution">
    <text evidence="1">The sequence shown here is derived from an EMBL/GenBank/DDBJ whole genome shotgun (WGS) entry which is preliminary data.</text>
</comment>
<gene>
    <name evidence="1" type="ORF">J2S48_004438</name>
</gene>
<dbReference type="InterPro" id="IPR036412">
    <property type="entry name" value="HAD-like_sf"/>
</dbReference>
<dbReference type="NCBIfam" id="TIGR01509">
    <property type="entry name" value="HAD-SF-IA-v3"/>
    <property type="match status" value="1"/>
</dbReference>
<dbReference type="Gene3D" id="3.40.50.1000">
    <property type="entry name" value="HAD superfamily/HAD-like"/>
    <property type="match status" value="1"/>
</dbReference>
<dbReference type="InterPro" id="IPR023214">
    <property type="entry name" value="HAD_sf"/>
</dbReference>
<dbReference type="Pfam" id="PF00702">
    <property type="entry name" value="Hydrolase"/>
    <property type="match status" value="1"/>
</dbReference>
<dbReference type="GO" id="GO:0050308">
    <property type="term" value="F:sugar-phosphatase activity"/>
    <property type="evidence" value="ECO:0007669"/>
    <property type="project" value="UniProtKB-EC"/>
</dbReference>
<reference evidence="1 2" key="1">
    <citation type="submission" date="2023-07" db="EMBL/GenBank/DDBJ databases">
        <title>Sequencing the genomes of 1000 actinobacteria strains.</title>
        <authorList>
            <person name="Klenk H.-P."/>
        </authorList>
    </citation>
    <scope>NUCLEOTIDE SEQUENCE [LARGE SCALE GENOMIC DNA]</scope>
    <source>
        <strain evidence="1 2">DSM 45554</strain>
    </source>
</reference>
<name>A0ABU2CUA7_9MICO</name>
<dbReference type="InterPro" id="IPR051806">
    <property type="entry name" value="HAD-like_SPP"/>
</dbReference>
<dbReference type="SFLD" id="SFLDG01129">
    <property type="entry name" value="C1.5:_HAD__Beta-PGM__Phosphata"/>
    <property type="match status" value="1"/>
</dbReference>
<protein>
    <submittedName>
        <fullName evidence="1">Sugar-phosphatase</fullName>
        <ecNumber evidence="1">3.1.3.23</ecNumber>
    </submittedName>
</protein>
<keyword evidence="2" id="KW-1185">Reference proteome</keyword>
<dbReference type="Proteomes" id="UP001183585">
    <property type="component" value="Unassembled WGS sequence"/>
</dbReference>
<dbReference type="EMBL" id="JAVDYE010000001">
    <property type="protein sequence ID" value="MDR7384923.1"/>
    <property type="molecule type" value="Genomic_DNA"/>
</dbReference>